<dbReference type="Proteomes" id="UP001501195">
    <property type="component" value="Unassembled WGS sequence"/>
</dbReference>
<sequence>MSTPVTDGLDALDAKAERARRTPPPPRGGRRTLPPEKPVQAALRAAQGVQEQVGVPEVPDGQGELPGLPERPQEAVVEQAPAVVASAPAKVDEKDRKLAVYLPPELDLTLDAIRFAGASQRPRVDVSKSAVVRLALERLLAQASHEEIVETIAQRLAEARAGRDKSNPGGRLKG</sequence>
<evidence type="ECO:0000313" key="3">
    <source>
        <dbReference type="Proteomes" id="UP001501195"/>
    </source>
</evidence>
<feature type="compositionally biased region" description="Low complexity" evidence="1">
    <location>
        <begin position="45"/>
        <end position="59"/>
    </location>
</feature>
<accession>A0ABP9HJ20</accession>
<name>A0ABP9HJ20_9ACTN</name>
<organism evidence="2 3">
    <name type="scientific">Kineococcus glutinatus</name>
    <dbReference type="NCBI Taxonomy" id="1070872"/>
    <lineage>
        <taxon>Bacteria</taxon>
        <taxon>Bacillati</taxon>
        <taxon>Actinomycetota</taxon>
        <taxon>Actinomycetes</taxon>
        <taxon>Kineosporiales</taxon>
        <taxon>Kineosporiaceae</taxon>
        <taxon>Kineococcus</taxon>
    </lineage>
</organism>
<evidence type="ECO:0000256" key="1">
    <source>
        <dbReference type="SAM" id="MobiDB-lite"/>
    </source>
</evidence>
<keyword evidence="3" id="KW-1185">Reference proteome</keyword>
<evidence type="ECO:0008006" key="4">
    <source>
        <dbReference type="Google" id="ProtNLM"/>
    </source>
</evidence>
<comment type="caution">
    <text evidence="2">The sequence shown here is derived from an EMBL/GenBank/DDBJ whole genome shotgun (WGS) entry which is preliminary data.</text>
</comment>
<protein>
    <recommendedName>
        <fullName evidence="4">Ribbon-helix-helix CopG family protein</fullName>
    </recommendedName>
</protein>
<dbReference type="EMBL" id="BAABIL010000152">
    <property type="protein sequence ID" value="GAA4971731.1"/>
    <property type="molecule type" value="Genomic_DNA"/>
</dbReference>
<feature type="region of interest" description="Disordered" evidence="1">
    <location>
        <begin position="1"/>
        <end position="69"/>
    </location>
</feature>
<proteinExistence type="predicted"/>
<reference evidence="3" key="1">
    <citation type="journal article" date="2019" name="Int. J. Syst. Evol. Microbiol.">
        <title>The Global Catalogue of Microorganisms (GCM) 10K type strain sequencing project: providing services to taxonomists for standard genome sequencing and annotation.</title>
        <authorList>
            <consortium name="The Broad Institute Genomics Platform"/>
            <consortium name="The Broad Institute Genome Sequencing Center for Infectious Disease"/>
            <person name="Wu L."/>
            <person name="Ma J."/>
        </authorList>
    </citation>
    <scope>NUCLEOTIDE SEQUENCE [LARGE SCALE GENOMIC DNA]</scope>
    <source>
        <strain evidence="3">JCM 18126</strain>
    </source>
</reference>
<evidence type="ECO:0000313" key="2">
    <source>
        <dbReference type="EMBL" id="GAA4971731.1"/>
    </source>
</evidence>
<gene>
    <name evidence="2" type="ORF">GCM10023225_11830</name>
</gene>